<dbReference type="InParanoid" id="A0A7N5KPD5"/>
<proteinExistence type="predicted"/>
<accession>A0A7N5KPD5</accession>
<dbReference type="Ensembl" id="ENSAMET00000037679.1">
    <property type="protein sequence ID" value="ENSAMEP00000043067.1"/>
    <property type="gene ID" value="ENSAMEG00000029193.1"/>
</dbReference>
<reference evidence="1 2" key="1">
    <citation type="journal article" date="2010" name="Nature">
        <title>The sequence and de novo assembly of the giant panda genome.</title>
        <authorList>
            <person name="Li R."/>
            <person name="Fan W."/>
            <person name="Tian G."/>
            <person name="Zhu H."/>
            <person name="He L."/>
            <person name="Cai J."/>
            <person name="Huang Q."/>
            <person name="Cai Q."/>
            <person name="Li B."/>
            <person name="Bai Y."/>
            <person name="Zhang Z."/>
            <person name="Zhang Y."/>
            <person name="Wang W."/>
            <person name="Li J."/>
            <person name="Wei F."/>
            <person name="Li H."/>
            <person name="Jian M."/>
            <person name="Li J."/>
            <person name="Zhang Z."/>
            <person name="Nielsen R."/>
            <person name="Li D."/>
            <person name="Gu W."/>
            <person name="Yang Z."/>
            <person name="Xuan Z."/>
            <person name="Ryder O.A."/>
            <person name="Leung F.C."/>
            <person name="Zhou Y."/>
            <person name="Cao J."/>
            <person name="Sun X."/>
            <person name="Fu Y."/>
            <person name="Fang X."/>
            <person name="Guo X."/>
            <person name="Wang B."/>
            <person name="Hou R."/>
            <person name="Shen F."/>
            <person name="Mu B."/>
            <person name="Ni P."/>
            <person name="Lin R."/>
            <person name="Qian W."/>
            <person name="Wang G."/>
            <person name="Yu C."/>
            <person name="Nie W."/>
            <person name="Wang J."/>
            <person name="Wu Z."/>
            <person name="Liang H."/>
            <person name="Min J."/>
            <person name="Wu Q."/>
            <person name="Cheng S."/>
            <person name="Ruan J."/>
            <person name="Wang M."/>
            <person name="Shi Z."/>
            <person name="Wen M."/>
            <person name="Liu B."/>
            <person name="Ren X."/>
            <person name="Zheng H."/>
            <person name="Dong D."/>
            <person name="Cook K."/>
            <person name="Shan G."/>
            <person name="Zhang H."/>
            <person name="Kosiol C."/>
            <person name="Xie X."/>
            <person name="Lu Z."/>
            <person name="Zheng H."/>
            <person name="Li Y."/>
            <person name="Steiner C.C."/>
            <person name="Lam T.T."/>
            <person name="Lin S."/>
            <person name="Zhang Q."/>
            <person name="Li G."/>
            <person name="Tian J."/>
            <person name="Gong T."/>
            <person name="Liu H."/>
            <person name="Zhang D."/>
            <person name="Fang L."/>
            <person name="Ye C."/>
            <person name="Zhang J."/>
            <person name="Hu W."/>
            <person name="Xu A."/>
            <person name="Ren Y."/>
            <person name="Zhang G."/>
            <person name="Bruford M.W."/>
            <person name="Li Q."/>
            <person name="Ma L."/>
            <person name="Guo Y."/>
            <person name="An N."/>
            <person name="Hu Y."/>
            <person name="Zheng Y."/>
            <person name="Shi Y."/>
            <person name="Li Z."/>
            <person name="Liu Q."/>
            <person name="Chen Y."/>
            <person name="Zhao J."/>
            <person name="Qu N."/>
            <person name="Zhao S."/>
            <person name="Tian F."/>
            <person name="Wang X."/>
            <person name="Wang H."/>
            <person name="Xu L."/>
            <person name="Liu X."/>
            <person name="Vinar T."/>
            <person name="Wang Y."/>
            <person name="Lam T.W."/>
            <person name="Yiu S.M."/>
            <person name="Liu S."/>
            <person name="Zhang H."/>
            <person name="Li D."/>
            <person name="Huang Y."/>
            <person name="Wang X."/>
            <person name="Yang G."/>
            <person name="Jiang Z."/>
            <person name="Wang J."/>
            <person name="Qin N."/>
            <person name="Li L."/>
            <person name="Li J."/>
            <person name="Bolund L."/>
            <person name="Kristiansen K."/>
            <person name="Wong G.K."/>
            <person name="Olson M."/>
            <person name="Zhang X."/>
            <person name="Li S."/>
            <person name="Yang H."/>
            <person name="Wang J."/>
            <person name="Wang J."/>
        </authorList>
    </citation>
    <scope>NUCLEOTIDE SEQUENCE [LARGE SCALE GENOMIC DNA]</scope>
</reference>
<evidence type="ECO:0000313" key="2">
    <source>
        <dbReference type="Proteomes" id="UP000008912"/>
    </source>
</evidence>
<sequence length="129" mass="14166">MMWVTIHRADMGLQGMRTGLQTGSQVQAEPGNPCFLLSCITGLGEPPSFVSVTPLTTSSVLIQWQGHPGYPAHQLKGLCPGASSERSHFDSDLQLAMELSAKELEGWELRLRGEEGELQQVLQLYLTEK</sequence>
<reference evidence="1" key="2">
    <citation type="submission" date="2025-08" db="UniProtKB">
        <authorList>
            <consortium name="Ensembl"/>
        </authorList>
    </citation>
    <scope>IDENTIFICATION</scope>
</reference>
<organism evidence="1 2">
    <name type="scientific">Ailuropoda melanoleuca</name>
    <name type="common">Giant panda</name>
    <dbReference type="NCBI Taxonomy" id="9646"/>
    <lineage>
        <taxon>Eukaryota</taxon>
        <taxon>Metazoa</taxon>
        <taxon>Chordata</taxon>
        <taxon>Craniata</taxon>
        <taxon>Vertebrata</taxon>
        <taxon>Euteleostomi</taxon>
        <taxon>Mammalia</taxon>
        <taxon>Eutheria</taxon>
        <taxon>Laurasiatheria</taxon>
        <taxon>Carnivora</taxon>
        <taxon>Caniformia</taxon>
        <taxon>Ursidae</taxon>
        <taxon>Ailuropoda</taxon>
    </lineage>
</organism>
<reference evidence="1" key="3">
    <citation type="submission" date="2025-09" db="UniProtKB">
        <authorList>
            <consortium name="Ensembl"/>
        </authorList>
    </citation>
    <scope>IDENTIFICATION</scope>
</reference>
<protein>
    <submittedName>
        <fullName evidence="1">Uncharacterized protein</fullName>
    </submittedName>
</protein>
<dbReference type="AlphaFoldDB" id="A0A7N5KPD5"/>
<name>A0A7N5KPD5_AILME</name>
<keyword evidence="2" id="KW-1185">Reference proteome</keyword>
<dbReference type="Proteomes" id="UP000008912">
    <property type="component" value="Unassembled WGS sequence"/>
</dbReference>
<evidence type="ECO:0000313" key="1">
    <source>
        <dbReference type="Ensembl" id="ENSAMEP00000043067.1"/>
    </source>
</evidence>